<evidence type="ECO:0000256" key="1">
    <source>
        <dbReference type="SAM" id="MobiDB-lite"/>
    </source>
</evidence>
<feature type="compositionally biased region" description="Low complexity" evidence="1">
    <location>
        <begin position="236"/>
        <end position="275"/>
    </location>
</feature>
<feature type="region of interest" description="Disordered" evidence="1">
    <location>
        <begin position="234"/>
        <end position="275"/>
    </location>
</feature>
<evidence type="ECO:0000313" key="2">
    <source>
        <dbReference type="EMBL" id="KRL28438.1"/>
    </source>
</evidence>
<gene>
    <name evidence="2" type="ORF">FD27_GL000140</name>
</gene>
<dbReference type="InterPro" id="IPR012505">
    <property type="entry name" value="YbbR"/>
</dbReference>
<dbReference type="RefSeq" id="WP_057748644.1">
    <property type="nucleotide sequence ID" value="NZ_AZER01000008.1"/>
</dbReference>
<evidence type="ECO:0000313" key="3">
    <source>
        <dbReference type="Proteomes" id="UP000051445"/>
    </source>
</evidence>
<dbReference type="STRING" id="1423746.FD27_GL000140"/>
<reference evidence="2 3" key="1">
    <citation type="journal article" date="2015" name="Genome Announc.">
        <title>Expanding the biotechnology potential of lactobacilli through comparative genomics of 213 strains and associated genera.</title>
        <authorList>
            <person name="Sun Z."/>
            <person name="Harris H.M."/>
            <person name="McCann A."/>
            <person name="Guo C."/>
            <person name="Argimon S."/>
            <person name="Zhang W."/>
            <person name="Yang X."/>
            <person name="Jeffery I.B."/>
            <person name="Cooney J.C."/>
            <person name="Kagawa T.F."/>
            <person name="Liu W."/>
            <person name="Song Y."/>
            <person name="Salvetti E."/>
            <person name="Wrobel A."/>
            <person name="Rasinkangas P."/>
            <person name="Parkhill J."/>
            <person name="Rea M.C."/>
            <person name="O'Sullivan O."/>
            <person name="Ritari J."/>
            <person name="Douillard F.P."/>
            <person name="Paul Ross R."/>
            <person name="Yang R."/>
            <person name="Briner A.E."/>
            <person name="Felis G.E."/>
            <person name="de Vos W.M."/>
            <person name="Barrangou R."/>
            <person name="Klaenhammer T.R."/>
            <person name="Caufield P.W."/>
            <person name="Cui Y."/>
            <person name="Zhang H."/>
            <person name="O'Toole P.W."/>
        </authorList>
    </citation>
    <scope>NUCLEOTIDE SEQUENCE [LARGE SCALE GENOMIC DNA]</scope>
    <source>
        <strain evidence="2 3">DSM 13145</strain>
    </source>
</reference>
<protein>
    <submittedName>
        <fullName evidence="2">YbbR family protein</fullName>
    </submittedName>
</protein>
<dbReference type="AlphaFoldDB" id="A0A0R1P7L4"/>
<dbReference type="PANTHER" id="PTHR37804">
    <property type="entry name" value="CDAA REGULATORY PROTEIN CDAR"/>
    <property type="match status" value="1"/>
</dbReference>
<comment type="caution">
    <text evidence="2">The sequence shown here is derived from an EMBL/GenBank/DDBJ whole genome shotgun (WGS) entry which is preliminary data.</text>
</comment>
<sequence>MGKNSGGFFNNKWFLRLTSLALALFLFFYVNNSGNGFLRQNTRNHDQSSALMSDKTATIKMPLDITSNDNYVVTGYPKTVKVKVTGPSALVTTTVNTQNFKAYIDLSKVSVGKHRVPVKTAGLNSELNAEVSPKYVTVNVQPRRTITMKVSVRLSSHDLKNGYTVGDPRTDIGTVQITGSRSQVDRVARVVAFVAMPDKATSDIHRQVTLQALDKNGQTLNVVIEPATTNVTIPINGSADNNNSSISSSSSKHASSDESVATMSSSSASSSTDNQ</sequence>
<dbReference type="EMBL" id="AZER01000008">
    <property type="protein sequence ID" value="KRL28438.1"/>
    <property type="molecule type" value="Genomic_DNA"/>
</dbReference>
<keyword evidence="3" id="KW-1185">Reference proteome</keyword>
<organism evidence="2 3">
    <name type="scientific">Limosilactobacillus frumenti DSM 13145</name>
    <dbReference type="NCBI Taxonomy" id="1423746"/>
    <lineage>
        <taxon>Bacteria</taxon>
        <taxon>Bacillati</taxon>
        <taxon>Bacillota</taxon>
        <taxon>Bacilli</taxon>
        <taxon>Lactobacillales</taxon>
        <taxon>Lactobacillaceae</taxon>
        <taxon>Limosilactobacillus</taxon>
    </lineage>
</organism>
<dbReference type="PATRIC" id="fig|1423746.3.peg.143"/>
<dbReference type="Proteomes" id="UP000051445">
    <property type="component" value="Unassembled WGS sequence"/>
</dbReference>
<proteinExistence type="predicted"/>
<dbReference type="Gene3D" id="2.170.120.40">
    <property type="entry name" value="YbbR-like domain"/>
    <property type="match status" value="1"/>
</dbReference>
<name>A0A0R1P7L4_9LACO</name>
<dbReference type="PANTHER" id="PTHR37804:SF1">
    <property type="entry name" value="CDAA REGULATORY PROTEIN CDAR"/>
    <property type="match status" value="1"/>
</dbReference>
<accession>A0A0R1P7L4</accession>
<dbReference type="OrthoDB" id="2139417at2"/>
<dbReference type="Pfam" id="PF07949">
    <property type="entry name" value="YbbR"/>
    <property type="match status" value="2"/>
</dbReference>
<dbReference type="InterPro" id="IPR053154">
    <property type="entry name" value="c-di-AMP_regulator"/>
</dbReference>
<dbReference type="Gene3D" id="2.170.120.30">
    <property type="match status" value="1"/>
</dbReference>